<keyword evidence="2" id="KW-1185">Reference proteome</keyword>
<proteinExistence type="predicted"/>
<organism evidence="1 2">
    <name type="scientific">Cinchona calisaya</name>
    <dbReference type="NCBI Taxonomy" id="153742"/>
    <lineage>
        <taxon>Eukaryota</taxon>
        <taxon>Viridiplantae</taxon>
        <taxon>Streptophyta</taxon>
        <taxon>Embryophyta</taxon>
        <taxon>Tracheophyta</taxon>
        <taxon>Spermatophyta</taxon>
        <taxon>Magnoliopsida</taxon>
        <taxon>eudicotyledons</taxon>
        <taxon>Gunneridae</taxon>
        <taxon>Pentapetalae</taxon>
        <taxon>asterids</taxon>
        <taxon>lamiids</taxon>
        <taxon>Gentianales</taxon>
        <taxon>Rubiaceae</taxon>
        <taxon>Cinchonoideae</taxon>
        <taxon>Cinchoneae</taxon>
        <taxon>Cinchona</taxon>
    </lineage>
</organism>
<dbReference type="AlphaFoldDB" id="A0ABD3ATH2"/>
<gene>
    <name evidence="1" type="ORF">ACH5RR_002952</name>
</gene>
<comment type="caution">
    <text evidence="1">The sequence shown here is derived from an EMBL/GenBank/DDBJ whole genome shotgun (WGS) entry which is preliminary data.</text>
</comment>
<evidence type="ECO:0000313" key="1">
    <source>
        <dbReference type="EMBL" id="KAL3534491.1"/>
    </source>
</evidence>
<dbReference type="Proteomes" id="UP001630127">
    <property type="component" value="Unassembled WGS sequence"/>
</dbReference>
<evidence type="ECO:0000313" key="2">
    <source>
        <dbReference type="Proteomes" id="UP001630127"/>
    </source>
</evidence>
<dbReference type="EMBL" id="JBJUIK010000002">
    <property type="protein sequence ID" value="KAL3534491.1"/>
    <property type="molecule type" value="Genomic_DNA"/>
</dbReference>
<sequence length="117" mass="13388">MRLLRKINLTSSLMENLRSSLSFLGSSLMENLLLLLMKNPIKEMESLAISTRALIFKTGSFICKSPDSKEDERMADYCCLKLPDLLATVDNLKLQASDLFNEYFFFQQEVMAILQLP</sequence>
<protein>
    <submittedName>
        <fullName evidence="1">Uncharacterized protein</fullName>
    </submittedName>
</protein>
<name>A0ABD3ATH2_9GENT</name>
<accession>A0ABD3ATH2</accession>
<reference evidence="1 2" key="1">
    <citation type="submission" date="2024-11" db="EMBL/GenBank/DDBJ databases">
        <title>A near-complete genome assembly of Cinchona calisaya.</title>
        <authorList>
            <person name="Lian D.C."/>
            <person name="Zhao X.W."/>
            <person name="Wei L."/>
        </authorList>
    </citation>
    <scope>NUCLEOTIDE SEQUENCE [LARGE SCALE GENOMIC DNA]</scope>
    <source>
        <tissue evidence="1">Nenye</tissue>
    </source>
</reference>